<evidence type="ECO:0000313" key="2">
    <source>
        <dbReference type="EMBL" id="KAG5532691.1"/>
    </source>
</evidence>
<comment type="caution">
    <text evidence="2">The sequence shown here is derived from an EMBL/GenBank/DDBJ whole genome shotgun (WGS) entry which is preliminary data.</text>
</comment>
<reference evidence="2" key="1">
    <citation type="submission" date="2020-08" db="EMBL/GenBank/DDBJ databases">
        <title>Plant Genome Project.</title>
        <authorList>
            <person name="Zhang R.-G."/>
        </authorList>
    </citation>
    <scope>NUCLEOTIDE SEQUENCE</scope>
    <source>
        <strain evidence="2">WSP0</strain>
        <tissue evidence="2">Leaf</tissue>
    </source>
</reference>
<protein>
    <submittedName>
        <fullName evidence="2">Uncharacterized protein</fullName>
    </submittedName>
</protein>
<feature type="compositionally biased region" description="Polar residues" evidence="1">
    <location>
        <begin position="1"/>
        <end position="12"/>
    </location>
</feature>
<dbReference type="EMBL" id="JACTNZ010000009">
    <property type="protein sequence ID" value="KAG5532691.1"/>
    <property type="molecule type" value="Genomic_DNA"/>
</dbReference>
<dbReference type="Proteomes" id="UP000823749">
    <property type="component" value="Chromosome 9"/>
</dbReference>
<feature type="region of interest" description="Disordered" evidence="1">
    <location>
        <begin position="171"/>
        <end position="223"/>
    </location>
</feature>
<keyword evidence="3" id="KW-1185">Reference proteome</keyword>
<organism evidence="2 3">
    <name type="scientific">Rhododendron griersonianum</name>
    <dbReference type="NCBI Taxonomy" id="479676"/>
    <lineage>
        <taxon>Eukaryota</taxon>
        <taxon>Viridiplantae</taxon>
        <taxon>Streptophyta</taxon>
        <taxon>Embryophyta</taxon>
        <taxon>Tracheophyta</taxon>
        <taxon>Spermatophyta</taxon>
        <taxon>Magnoliopsida</taxon>
        <taxon>eudicotyledons</taxon>
        <taxon>Gunneridae</taxon>
        <taxon>Pentapetalae</taxon>
        <taxon>asterids</taxon>
        <taxon>Ericales</taxon>
        <taxon>Ericaceae</taxon>
        <taxon>Ericoideae</taxon>
        <taxon>Rhodoreae</taxon>
        <taxon>Rhododendron</taxon>
    </lineage>
</organism>
<feature type="compositionally biased region" description="Acidic residues" evidence="1">
    <location>
        <begin position="195"/>
        <end position="204"/>
    </location>
</feature>
<gene>
    <name evidence="2" type="ORF">RHGRI_027100</name>
</gene>
<accession>A0AAV6IVA2</accession>
<evidence type="ECO:0000256" key="1">
    <source>
        <dbReference type="SAM" id="MobiDB-lite"/>
    </source>
</evidence>
<dbReference type="AlphaFoldDB" id="A0AAV6IVA2"/>
<feature type="region of interest" description="Disordered" evidence="1">
    <location>
        <begin position="1"/>
        <end position="48"/>
    </location>
</feature>
<evidence type="ECO:0000313" key="3">
    <source>
        <dbReference type="Proteomes" id="UP000823749"/>
    </source>
</evidence>
<feature type="region of interest" description="Disordered" evidence="1">
    <location>
        <begin position="129"/>
        <end position="159"/>
    </location>
</feature>
<feature type="compositionally biased region" description="Low complexity" evidence="1">
    <location>
        <begin position="14"/>
        <end position="26"/>
    </location>
</feature>
<sequence length="468" mass="52736">METPNRSTNSKGVSYDWESTSESESWSSREDSHSNTFGGNDVEGEGEGYGILSSGYNLMSFYASQGQDSFEDAREVEYEMTSWMRKRWERKKNKDWNPEMGEASNGHFIFGVGDPIVEIAIMAMKRKIPESGSSPSLRRSKRLAAVSVEQSTEGRDEDEINVLLAGEHEEMSNSISHADNDSDGDSYGDNGDNNGDSDGDSDGETESHGGSDGESESDGAIKLPNLSNFVSRPVIEERSVAIGQLKKITRVPEILKDLGLNPICTYRGKANWTLVREFFAGIDPFKMDKDKRFMVSRVRGHNINVTPDRLAQYKHVRRPVETEKQYPYLPGVEIPSYYDIWNTMCHGNWPEDDNPNFLLNGLKKDFVLLHHIFWWNVKPKSPRRELNANQAMLLHADKFGKEVTVIGRGTLGKSEGQSKFHRKAKNPATLEGIQNSLQSVLDNQFEMFARLRRVERVVCSPSSSLDED</sequence>
<proteinExistence type="predicted"/>
<name>A0AAV6IVA2_9ERIC</name>